<comment type="caution">
    <text evidence="2">The sequence shown here is derived from an EMBL/GenBank/DDBJ whole genome shotgun (WGS) entry which is preliminary data.</text>
</comment>
<dbReference type="Proteomes" id="UP001221898">
    <property type="component" value="Unassembled WGS sequence"/>
</dbReference>
<evidence type="ECO:0000313" key="2">
    <source>
        <dbReference type="EMBL" id="KAJ8398223.1"/>
    </source>
</evidence>
<feature type="region of interest" description="Disordered" evidence="1">
    <location>
        <begin position="1"/>
        <end position="40"/>
    </location>
</feature>
<name>A0AAD7S9F1_9TELE</name>
<evidence type="ECO:0000313" key="3">
    <source>
        <dbReference type="Proteomes" id="UP001221898"/>
    </source>
</evidence>
<dbReference type="AlphaFoldDB" id="A0AAD7S9F1"/>
<gene>
    <name evidence="2" type="ORF">AAFF_G00430670</name>
</gene>
<feature type="compositionally biased region" description="Basic and acidic residues" evidence="1">
    <location>
        <begin position="1"/>
        <end position="10"/>
    </location>
</feature>
<reference evidence="2" key="1">
    <citation type="journal article" date="2023" name="Science">
        <title>Genome structures resolve the early diversification of teleost fishes.</title>
        <authorList>
            <person name="Parey E."/>
            <person name="Louis A."/>
            <person name="Montfort J."/>
            <person name="Bouchez O."/>
            <person name="Roques C."/>
            <person name="Iampietro C."/>
            <person name="Lluch J."/>
            <person name="Castinel A."/>
            <person name="Donnadieu C."/>
            <person name="Desvignes T."/>
            <person name="Floi Bucao C."/>
            <person name="Jouanno E."/>
            <person name="Wen M."/>
            <person name="Mejri S."/>
            <person name="Dirks R."/>
            <person name="Jansen H."/>
            <person name="Henkel C."/>
            <person name="Chen W.J."/>
            <person name="Zahm M."/>
            <person name="Cabau C."/>
            <person name="Klopp C."/>
            <person name="Thompson A.W."/>
            <person name="Robinson-Rechavi M."/>
            <person name="Braasch I."/>
            <person name="Lecointre G."/>
            <person name="Bobe J."/>
            <person name="Postlethwait J.H."/>
            <person name="Berthelot C."/>
            <person name="Roest Crollius H."/>
            <person name="Guiguen Y."/>
        </authorList>
    </citation>
    <scope>NUCLEOTIDE SEQUENCE</scope>
    <source>
        <strain evidence="2">NC1722</strain>
    </source>
</reference>
<accession>A0AAD7S9F1</accession>
<protein>
    <submittedName>
        <fullName evidence="2">Uncharacterized protein</fullName>
    </submittedName>
</protein>
<dbReference type="EMBL" id="JAINUG010000092">
    <property type="protein sequence ID" value="KAJ8398223.1"/>
    <property type="molecule type" value="Genomic_DNA"/>
</dbReference>
<organism evidence="2 3">
    <name type="scientific">Aldrovandia affinis</name>
    <dbReference type="NCBI Taxonomy" id="143900"/>
    <lineage>
        <taxon>Eukaryota</taxon>
        <taxon>Metazoa</taxon>
        <taxon>Chordata</taxon>
        <taxon>Craniata</taxon>
        <taxon>Vertebrata</taxon>
        <taxon>Euteleostomi</taxon>
        <taxon>Actinopterygii</taxon>
        <taxon>Neopterygii</taxon>
        <taxon>Teleostei</taxon>
        <taxon>Notacanthiformes</taxon>
        <taxon>Halosauridae</taxon>
        <taxon>Aldrovandia</taxon>
    </lineage>
</organism>
<evidence type="ECO:0000256" key="1">
    <source>
        <dbReference type="SAM" id="MobiDB-lite"/>
    </source>
</evidence>
<proteinExistence type="predicted"/>
<sequence length="144" mass="15937">MATSHIERSPQPRPTRGRVATPDEEGALRVASSDQQRDVSTRRIALVTHRNAERQREQVPSGIGLLSGFTSVLDHTPTAVSHASRSLRSSLPSVCPRYTKRQAQHTQRPAHANEGNTLLHISTHRRVNASFSATSPSVLRCIYR</sequence>
<keyword evidence="3" id="KW-1185">Reference proteome</keyword>